<dbReference type="Gene3D" id="1.10.357.10">
    <property type="entry name" value="Tetracycline Repressor, domain 2"/>
    <property type="match status" value="1"/>
</dbReference>
<dbReference type="Pfam" id="PF21993">
    <property type="entry name" value="TetR_C_13_2"/>
    <property type="match status" value="1"/>
</dbReference>
<organism evidence="4 5">
    <name type="scientific">Herbiconiux moechotypicola</name>
    <dbReference type="NCBI Taxonomy" id="637393"/>
    <lineage>
        <taxon>Bacteria</taxon>
        <taxon>Bacillati</taxon>
        <taxon>Actinomycetota</taxon>
        <taxon>Actinomycetes</taxon>
        <taxon>Micrococcales</taxon>
        <taxon>Microbacteriaceae</taxon>
        <taxon>Herbiconiux</taxon>
    </lineage>
</organism>
<gene>
    <name evidence="4" type="ORF">GCM10009851_34670</name>
</gene>
<dbReference type="PANTHER" id="PTHR47506">
    <property type="entry name" value="TRANSCRIPTIONAL REGULATORY PROTEIN"/>
    <property type="match status" value="1"/>
</dbReference>
<evidence type="ECO:0000256" key="2">
    <source>
        <dbReference type="ARBA" id="ARBA00023163"/>
    </source>
</evidence>
<keyword evidence="2" id="KW-0804">Transcription</keyword>
<comment type="caution">
    <text evidence="4">The sequence shown here is derived from an EMBL/GenBank/DDBJ whole genome shotgun (WGS) entry which is preliminary data.</text>
</comment>
<dbReference type="EMBL" id="BAAAQY010000012">
    <property type="protein sequence ID" value="GAA2246301.1"/>
    <property type="molecule type" value="Genomic_DNA"/>
</dbReference>
<dbReference type="InterPro" id="IPR009057">
    <property type="entry name" value="Homeodomain-like_sf"/>
</dbReference>
<protein>
    <recommendedName>
        <fullName evidence="3">Transcriptional regulator LmrA/YxaF-like C-terminal domain-containing protein</fullName>
    </recommendedName>
</protein>
<keyword evidence="1" id="KW-0805">Transcription regulation</keyword>
<feature type="domain" description="Transcriptional regulator LmrA/YxaF-like C-terminal" evidence="3">
    <location>
        <begin position="51"/>
        <end position="145"/>
    </location>
</feature>
<dbReference type="InterPro" id="IPR036271">
    <property type="entry name" value="Tet_transcr_reg_TetR-rel_C_sf"/>
</dbReference>
<evidence type="ECO:0000256" key="1">
    <source>
        <dbReference type="ARBA" id="ARBA00023015"/>
    </source>
</evidence>
<dbReference type="InterPro" id="IPR054156">
    <property type="entry name" value="YxaF_TetR_C"/>
</dbReference>
<evidence type="ECO:0000313" key="5">
    <source>
        <dbReference type="Proteomes" id="UP001500929"/>
    </source>
</evidence>
<sequence>MLEASGAPRGSLYHHFPGGKDELVLAAVGVAGDRAVRILDSLAGQPAPEIATAFLALWRAVLVHSEYAAGCAVAAVTVAAGDGALLDRAGEVFRTWRARLAELLAEGGVDPAHAPALAVSLIAGAEGAVVLARAERDISAFDLVAGEQLAAVEAAVVRGRG</sequence>
<dbReference type="PANTHER" id="PTHR47506:SF3">
    <property type="entry name" value="HTH-TYPE TRANSCRIPTIONAL REGULATOR LMRA"/>
    <property type="match status" value="1"/>
</dbReference>
<name>A0ABN3E1C4_9MICO</name>
<dbReference type="Proteomes" id="UP001500929">
    <property type="component" value="Unassembled WGS sequence"/>
</dbReference>
<dbReference type="SUPFAM" id="SSF46689">
    <property type="entry name" value="Homeodomain-like"/>
    <property type="match status" value="1"/>
</dbReference>
<dbReference type="SUPFAM" id="SSF48498">
    <property type="entry name" value="Tetracyclin repressor-like, C-terminal domain"/>
    <property type="match status" value="1"/>
</dbReference>
<evidence type="ECO:0000259" key="3">
    <source>
        <dbReference type="Pfam" id="PF21993"/>
    </source>
</evidence>
<accession>A0ABN3E1C4</accession>
<reference evidence="4 5" key="1">
    <citation type="journal article" date="2019" name="Int. J. Syst. Evol. Microbiol.">
        <title>The Global Catalogue of Microorganisms (GCM) 10K type strain sequencing project: providing services to taxonomists for standard genome sequencing and annotation.</title>
        <authorList>
            <consortium name="The Broad Institute Genomics Platform"/>
            <consortium name="The Broad Institute Genome Sequencing Center for Infectious Disease"/>
            <person name="Wu L."/>
            <person name="Ma J."/>
        </authorList>
    </citation>
    <scope>NUCLEOTIDE SEQUENCE [LARGE SCALE GENOMIC DNA]</scope>
    <source>
        <strain evidence="4 5">JCM 16117</strain>
    </source>
</reference>
<keyword evidence="5" id="KW-1185">Reference proteome</keyword>
<proteinExistence type="predicted"/>
<evidence type="ECO:0000313" key="4">
    <source>
        <dbReference type="EMBL" id="GAA2246301.1"/>
    </source>
</evidence>